<comment type="catalytic activity">
    <reaction evidence="1 7">
        <text>Cleavage of hydrophobic, N-terminal signal or leader sequences from secreted and periplasmic proteins.</text>
        <dbReference type="EC" id="3.4.21.89"/>
    </reaction>
</comment>
<evidence type="ECO:0000259" key="9">
    <source>
        <dbReference type="Pfam" id="PF10502"/>
    </source>
</evidence>
<dbReference type="GO" id="GO:0005886">
    <property type="term" value="C:plasma membrane"/>
    <property type="evidence" value="ECO:0007669"/>
    <property type="project" value="UniProtKB-SubCell"/>
</dbReference>
<dbReference type="PROSITE" id="PS00761">
    <property type="entry name" value="SPASE_I_3"/>
    <property type="match status" value="1"/>
</dbReference>
<keyword evidence="7" id="KW-0812">Transmembrane</keyword>
<feature type="active site" evidence="6">
    <location>
        <position position="109"/>
    </location>
</feature>
<evidence type="ECO:0000256" key="4">
    <source>
        <dbReference type="ARBA" id="ARBA00013208"/>
    </source>
</evidence>
<dbReference type="GO" id="GO:0004252">
    <property type="term" value="F:serine-type endopeptidase activity"/>
    <property type="evidence" value="ECO:0007669"/>
    <property type="project" value="InterPro"/>
</dbReference>
<dbReference type="SUPFAM" id="SSF51306">
    <property type="entry name" value="LexA/Signal peptidase"/>
    <property type="match status" value="1"/>
</dbReference>
<dbReference type="OrthoDB" id="9802919at2"/>
<feature type="compositionally biased region" description="Basic and acidic residues" evidence="8">
    <location>
        <begin position="213"/>
        <end position="233"/>
    </location>
</feature>
<dbReference type="InterPro" id="IPR019757">
    <property type="entry name" value="Pept_S26A_signal_pept_1_Lys-AS"/>
</dbReference>
<keyword evidence="7" id="KW-0472">Membrane</keyword>
<dbReference type="InterPro" id="IPR000223">
    <property type="entry name" value="Pept_S26A_signal_pept_1"/>
</dbReference>
<protein>
    <recommendedName>
        <fullName evidence="4 7">Signal peptidase I</fullName>
        <ecNumber evidence="4 7">3.4.21.89</ecNumber>
    </recommendedName>
</protein>
<dbReference type="NCBIfam" id="TIGR02227">
    <property type="entry name" value="sigpep_I_bact"/>
    <property type="match status" value="1"/>
</dbReference>
<dbReference type="PANTHER" id="PTHR43390:SF1">
    <property type="entry name" value="CHLOROPLAST PROCESSING PEPTIDASE"/>
    <property type="match status" value="1"/>
</dbReference>
<evidence type="ECO:0000256" key="8">
    <source>
        <dbReference type="SAM" id="MobiDB-lite"/>
    </source>
</evidence>
<dbReference type="GO" id="GO:0009003">
    <property type="term" value="F:signal peptidase activity"/>
    <property type="evidence" value="ECO:0007669"/>
    <property type="project" value="UniProtKB-EC"/>
</dbReference>
<dbReference type="Proteomes" id="UP000190814">
    <property type="component" value="Unassembled WGS sequence"/>
</dbReference>
<feature type="transmembrane region" description="Helical" evidence="7">
    <location>
        <begin position="28"/>
        <end position="55"/>
    </location>
</feature>
<dbReference type="InterPro" id="IPR036286">
    <property type="entry name" value="LexA/Signal_pep-like_sf"/>
</dbReference>
<feature type="active site" evidence="6">
    <location>
        <position position="59"/>
    </location>
</feature>
<evidence type="ECO:0000256" key="7">
    <source>
        <dbReference type="RuleBase" id="RU362042"/>
    </source>
</evidence>
<accession>A0A1T4W4S9</accession>
<dbReference type="PANTHER" id="PTHR43390">
    <property type="entry name" value="SIGNAL PEPTIDASE I"/>
    <property type="match status" value="1"/>
</dbReference>
<evidence type="ECO:0000256" key="5">
    <source>
        <dbReference type="ARBA" id="ARBA00022801"/>
    </source>
</evidence>
<organism evidence="10 11">
    <name type="scientific">Eubacterium uniforme</name>
    <dbReference type="NCBI Taxonomy" id="39495"/>
    <lineage>
        <taxon>Bacteria</taxon>
        <taxon>Bacillati</taxon>
        <taxon>Bacillota</taxon>
        <taxon>Clostridia</taxon>
        <taxon>Eubacteriales</taxon>
        <taxon>Eubacteriaceae</taxon>
        <taxon>Eubacterium</taxon>
    </lineage>
</organism>
<keyword evidence="7" id="KW-1133">Transmembrane helix</keyword>
<evidence type="ECO:0000256" key="2">
    <source>
        <dbReference type="ARBA" id="ARBA00004401"/>
    </source>
</evidence>
<proteinExistence type="inferred from homology"/>
<dbReference type="PROSITE" id="PS00760">
    <property type="entry name" value="SPASE_I_2"/>
    <property type="match status" value="1"/>
</dbReference>
<dbReference type="STRING" id="39495.SAMN02745111_02313"/>
<keyword evidence="5 7" id="KW-0378">Hydrolase</keyword>
<evidence type="ECO:0000256" key="3">
    <source>
        <dbReference type="ARBA" id="ARBA00009370"/>
    </source>
</evidence>
<dbReference type="Pfam" id="PF10502">
    <property type="entry name" value="Peptidase_S26"/>
    <property type="match status" value="1"/>
</dbReference>
<evidence type="ECO:0000256" key="6">
    <source>
        <dbReference type="PIRSR" id="PIRSR600223-1"/>
    </source>
</evidence>
<dbReference type="InterPro" id="IPR019533">
    <property type="entry name" value="Peptidase_S26"/>
</dbReference>
<dbReference type="AlphaFoldDB" id="A0A1T4W4S9"/>
<dbReference type="GO" id="GO:0006465">
    <property type="term" value="P:signal peptide processing"/>
    <property type="evidence" value="ECO:0007669"/>
    <property type="project" value="InterPro"/>
</dbReference>
<comment type="subcellular location">
    <subcellularLocation>
        <location evidence="2">Cell membrane</location>
        <topology evidence="2">Single-pass type II membrane protein</topology>
    </subcellularLocation>
    <subcellularLocation>
        <location evidence="7">Membrane</location>
        <topology evidence="7">Single-pass type II membrane protein</topology>
    </subcellularLocation>
</comment>
<feature type="domain" description="Peptidase S26" evidence="9">
    <location>
        <begin position="30"/>
        <end position="200"/>
    </location>
</feature>
<name>A0A1T4W4S9_9FIRM</name>
<dbReference type="EMBL" id="FUXZ01000018">
    <property type="protein sequence ID" value="SKA72252.1"/>
    <property type="molecule type" value="Genomic_DNA"/>
</dbReference>
<reference evidence="10 11" key="1">
    <citation type="submission" date="2017-02" db="EMBL/GenBank/DDBJ databases">
        <authorList>
            <person name="Peterson S.W."/>
        </authorList>
    </citation>
    <scope>NUCLEOTIDE SEQUENCE [LARGE SCALE GENOMIC DNA]</scope>
    <source>
        <strain evidence="10 11">ATCC 35992</strain>
    </source>
</reference>
<dbReference type="InterPro" id="IPR019758">
    <property type="entry name" value="Pept_S26A_signal_pept_1_CS"/>
</dbReference>
<evidence type="ECO:0000313" key="11">
    <source>
        <dbReference type="Proteomes" id="UP000190814"/>
    </source>
</evidence>
<feature type="region of interest" description="Disordered" evidence="8">
    <location>
        <begin position="211"/>
        <end position="233"/>
    </location>
</feature>
<dbReference type="CDD" id="cd06530">
    <property type="entry name" value="S26_SPase_I"/>
    <property type="match status" value="1"/>
</dbReference>
<keyword evidence="11" id="KW-1185">Reference proteome</keyword>
<evidence type="ECO:0000256" key="1">
    <source>
        <dbReference type="ARBA" id="ARBA00000677"/>
    </source>
</evidence>
<dbReference type="Gene3D" id="2.10.109.10">
    <property type="entry name" value="Umud Fragment, subunit A"/>
    <property type="match status" value="1"/>
</dbReference>
<keyword evidence="7" id="KW-0645">Protease</keyword>
<dbReference type="EC" id="3.4.21.89" evidence="4 7"/>
<comment type="similarity">
    <text evidence="3 7">Belongs to the peptidase S26 family.</text>
</comment>
<evidence type="ECO:0000313" key="10">
    <source>
        <dbReference type="EMBL" id="SKA72252.1"/>
    </source>
</evidence>
<dbReference type="PRINTS" id="PR00727">
    <property type="entry name" value="LEADERPTASE"/>
</dbReference>
<gene>
    <name evidence="10" type="ORF">SAMN02745111_02313</name>
</gene>
<dbReference type="RefSeq" id="WP_078767138.1">
    <property type="nucleotide sequence ID" value="NZ_FUXZ01000018.1"/>
</dbReference>
<sequence length="233" mass="26829">MSSNDFRKDLKIRGSARGDGAQYFFKEALSWVMVFVVAFAIAYFVDNVIIINATVPSESMQNTIMKHDRMVGNRLAYRFGEPKRGDIVIFEFPDDVNDPDVKKPKLFVKRLIGLPGEKVEIKDGTIYITNRQDGTTDGIYEEDYLAEDWVIGNSGYSFDIPEGQYLMLGDNRNNSKDSRFWKDPFVERKEIKAKALFVYWPFKDAGILKSKRNKDTKETTEQTTNKIEETTTK</sequence>